<dbReference type="EMBL" id="JAINUL010000001">
    <property type="protein sequence ID" value="MCC0098327.1"/>
    <property type="molecule type" value="Genomic_DNA"/>
</dbReference>
<organism evidence="3 4">
    <name type="scientific">Streptomyces flavotricini</name>
    <dbReference type="NCBI Taxonomy" id="66888"/>
    <lineage>
        <taxon>Bacteria</taxon>
        <taxon>Bacillati</taxon>
        <taxon>Actinomycetota</taxon>
        <taxon>Actinomycetes</taxon>
        <taxon>Kitasatosporales</taxon>
        <taxon>Streptomycetaceae</taxon>
        <taxon>Streptomyces</taxon>
    </lineage>
</organism>
<dbReference type="Proteomes" id="UP001520654">
    <property type="component" value="Unassembled WGS sequence"/>
</dbReference>
<feature type="region of interest" description="Disordered" evidence="1">
    <location>
        <begin position="1"/>
        <end position="36"/>
    </location>
</feature>
<dbReference type="RefSeq" id="WP_229339950.1">
    <property type="nucleotide sequence ID" value="NZ_JAINUL010000001.1"/>
</dbReference>
<comment type="caution">
    <text evidence="3">The sequence shown here is derived from an EMBL/GenBank/DDBJ whole genome shotgun (WGS) entry which is preliminary data.</text>
</comment>
<reference evidence="3 4" key="1">
    <citation type="submission" date="2021-08" db="EMBL/GenBank/DDBJ databases">
        <title>Genomic Architecture of Streptomyces flavotricini NGL1 and Streptomyces erythrochromogenes HMS4 With Differential Plant Beneficial attributes and laccase production capabilities.</title>
        <authorList>
            <person name="Salwan R."/>
            <person name="Kaur R."/>
            <person name="Sharma V."/>
        </authorList>
    </citation>
    <scope>NUCLEOTIDE SEQUENCE [LARGE SCALE GENOMIC DNA]</scope>
    <source>
        <strain evidence="3 4">NGL1</strain>
    </source>
</reference>
<accession>A0ABS8EBG9</accession>
<evidence type="ECO:0000256" key="2">
    <source>
        <dbReference type="SAM" id="Phobius"/>
    </source>
</evidence>
<keyword evidence="4" id="KW-1185">Reference proteome</keyword>
<keyword evidence="2" id="KW-1133">Transmembrane helix</keyword>
<evidence type="ECO:0000256" key="1">
    <source>
        <dbReference type="SAM" id="MobiDB-lite"/>
    </source>
</evidence>
<feature type="transmembrane region" description="Helical" evidence="2">
    <location>
        <begin position="320"/>
        <end position="340"/>
    </location>
</feature>
<keyword evidence="2" id="KW-0472">Membrane</keyword>
<feature type="transmembrane region" description="Helical" evidence="2">
    <location>
        <begin position="296"/>
        <end position="313"/>
    </location>
</feature>
<gene>
    <name evidence="3" type="ORF">K7B10_26885</name>
</gene>
<feature type="transmembrane region" description="Helical" evidence="2">
    <location>
        <begin position="247"/>
        <end position="267"/>
    </location>
</feature>
<sequence>MTVSTEGSADVRPVPPSGPAANAPGRSKSSNAERVPRRALRSRGGLLVLEAAVAFAAALVLPLLARGLKLNPLNRIAQVSGLAAIQLRFALIGLLLVGAVVLAMRLRGGRHFDLATRLAAAGLAGLASGFVAAGAVVALLGTPWPMFGLNGDSGRIVEWAHAVANGQPSGSPVYPPMPLYTLGYYAEWFHGGNTAYAFKDLQILGAAAFGPLVYLAWRLLLSPVRALAFGVVPAFALIDSYKPYSQTVLVLLVPVLVAMVVALRSSGTEGWRPLLLKGAGFGAVLGVLFLTYSGWFLWSAAGVLFAALLYFPWKTGRLKGAAFMGSALAAFLVVAGRYLVVMLKEGQTTKDYNFRFDNFTDPAYYLMWRTDMPGKVGDWPPPGEFGGVGLFALVTFVCLGAAIWLGLRKPLIVTIAAMFVSAWVMRMYIASHMYETQTVQLYTRTNNQLLYCGLILCALVAHLVSLKLAERRTASGAGAPDVPAAPADGTQSAPAAVRAGFPGREGAVIGTLCALLLLLGTVSSSMSDRYMPAQDGTYRILPWVSHTIRQQDGKCPKFAPKGECSKDGDQSWLSYIR</sequence>
<feature type="transmembrane region" description="Helical" evidence="2">
    <location>
        <begin position="448"/>
        <end position="466"/>
    </location>
</feature>
<feature type="transmembrane region" description="Helical" evidence="2">
    <location>
        <begin position="44"/>
        <end position="65"/>
    </location>
</feature>
<feature type="transmembrane region" description="Helical" evidence="2">
    <location>
        <begin position="385"/>
        <end position="404"/>
    </location>
</feature>
<feature type="transmembrane region" description="Helical" evidence="2">
    <location>
        <begin position="411"/>
        <end position="428"/>
    </location>
</feature>
<feature type="transmembrane region" description="Helical" evidence="2">
    <location>
        <begin position="118"/>
        <end position="140"/>
    </location>
</feature>
<feature type="transmembrane region" description="Helical" evidence="2">
    <location>
        <begin position="85"/>
        <end position="106"/>
    </location>
</feature>
<evidence type="ECO:0000313" key="3">
    <source>
        <dbReference type="EMBL" id="MCC0098327.1"/>
    </source>
</evidence>
<proteinExistence type="predicted"/>
<evidence type="ECO:0008006" key="5">
    <source>
        <dbReference type="Google" id="ProtNLM"/>
    </source>
</evidence>
<protein>
    <recommendedName>
        <fullName evidence="5">Galactan 5-O-arabinofuranosyltransferase</fullName>
    </recommendedName>
</protein>
<keyword evidence="2" id="KW-0812">Transmembrane</keyword>
<name>A0ABS8EBG9_9ACTN</name>
<feature type="transmembrane region" description="Helical" evidence="2">
    <location>
        <begin position="224"/>
        <end position="241"/>
    </location>
</feature>
<evidence type="ECO:0000313" key="4">
    <source>
        <dbReference type="Proteomes" id="UP001520654"/>
    </source>
</evidence>